<name>A0A4D8PKI4_9PROT</name>
<evidence type="ECO:0000313" key="1">
    <source>
        <dbReference type="EMBL" id="QCN95901.1"/>
    </source>
</evidence>
<dbReference type="AlphaFoldDB" id="A0A4D8PKI4"/>
<dbReference type="KEGG" id="aare:D3093_11875"/>
<dbReference type="Proteomes" id="UP000298595">
    <property type="component" value="Chromosome"/>
</dbReference>
<evidence type="ECO:0000313" key="2">
    <source>
        <dbReference type="Proteomes" id="UP000298595"/>
    </source>
</evidence>
<organism evidence="1 2">
    <name type="scientific">Azospirillum argentinense</name>
    <dbReference type="NCBI Taxonomy" id="2970906"/>
    <lineage>
        <taxon>Bacteria</taxon>
        <taxon>Pseudomonadati</taxon>
        <taxon>Pseudomonadota</taxon>
        <taxon>Alphaproteobacteria</taxon>
        <taxon>Rhodospirillales</taxon>
        <taxon>Azospirillaceae</taxon>
        <taxon>Azospirillum</taxon>
    </lineage>
</organism>
<protein>
    <submittedName>
        <fullName evidence="1">Uncharacterized protein</fullName>
    </submittedName>
</protein>
<sequence>MDRHQRPHPVTRHDTKEVSMMIGWRGPTMSEQQQKAILNAIQRATERAEKDADYARRTLIEEGVYTEDGELSEHYR</sequence>
<gene>
    <name evidence="1" type="ORF">D3093_11875</name>
</gene>
<accession>A0A4D8PKI4</accession>
<reference evidence="1 2" key="1">
    <citation type="submission" date="2018-09" db="EMBL/GenBank/DDBJ databases">
        <title>Whole genome based analysis of evolution and adaptive divergence in Indian and Brazilian strains of Azospirillum brasilense.</title>
        <authorList>
            <person name="Singh C."/>
            <person name="Tripathi A.K."/>
        </authorList>
    </citation>
    <scope>NUCLEOTIDE SEQUENCE [LARGE SCALE GENOMIC DNA]</scope>
    <source>
        <strain evidence="1 2">MTCC4035</strain>
    </source>
</reference>
<dbReference type="EMBL" id="CP032321">
    <property type="protein sequence ID" value="QCN95901.1"/>
    <property type="molecule type" value="Genomic_DNA"/>
</dbReference>
<proteinExistence type="predicted"/>